<dbReference type="Pfam" id="PF00884">
    <property type="entry name" value="Sulfatase"/>
    <property type="match status" value="2"/>
</dbReference>
<evidence type="ECO:0000313" key="7">
    <source>
        <dbReference type="Proteomes" id="UP000318571"/>
    </source>
</evidence>
<feature type="region of interest" description="Disordered" evidence="3">
    <location>
        <begin position="439"/>
        <end position="459"/>
    </location>
</feature>
<comment type="cofactor">
    <cofactor evidence="1">
        <name>Ca(2+)</name>
        <dbReference type="ChEBI" id="CHEBI:29108"/>
    </cofactor>
</comment>
<feature type="chain" id="PRO_5021936148" description="Sulfatase N-terminal domain-containing protein" evidence="4">
    <location>
        <begin position="23"/>
        <end position="459"/>
    </location>
</feature>
<keyword evidence="7" id="KW-1185">Reference proteome</keyword>
<name>A0A553NXC8_TIGCA</name>
<proteinExistence type="inferred from homology"/>
<feature type="domain" description="Sulfatase N-terminal" evidence="5">
    <location>
        <begin position="24"/>
        <end position="76"/>
    </location>
</feature>
<comment type="caution">
    <text evidence="6">The sequence shown here is derived from an EMBL/GenBank/DDBJ whole genome shotgun (WGS) entry which is preliminary data.</text>
</comment>
<feature type="signal peptide" evidence="4">
    <location>
        <begin position="1"/>
        <end position="22"/>
    </location>
</feature>
<dbReference type="SUPFAM" id="SSF53649">
    <property type="entry name" value="Alkaline phosphatase-like"/>
    <property type="match status" value="1"/>
</dbReference>
<reference evidence="6 7" key="1">
    <citation type="journal article" date="2018" name="Nat. Ecol. Evol.">
        <title>Genomic signatures of mitonuclear coevolution across populations of Tigriopus californicus.</title>
        <authorList>
            <person name="Barreto F.S."/>
            <person name="Watson E.T."/>
            <person name="Lima T.G."/>
            <person name="Willett C.S."/>
            <person name="Edmands S."/>
            <person name="Li W."/>
            <person name="Burton R.S."/>
        </authorList>
    </citation>
    <scope>NUCLEOTIDE SEQUENCE [LARGE SCALE GENOMIC DNA]</scope>
    <source>
        <strain evidence="6 7">San Diego</strain>
    </source>
</reference>
<comment type="similarity">
    <text evidence="2">Belongs to the sulfatase family.</text>
</comment>
<protein>
    <recommendedName>
        <fullName evidence="5">Sulfatase N-terminal domain-containing protein</fullName>
    </recommendedName>
</protein>
<dbReference type="Gene3D" id="3.40.720.10">
    <property type="entry name" value="Alkaline Phosphatase, subunit A"/>
    <property type="match status" value="2"/>
</dbReference>
<accession>A0A553NXC8</accession>
<dbReference type="GO" id="GO:0004065">
    <property type="term" value="F:arylsulfatase activity"/>
    <property type="evidence" value="ECO:0007669"/>
    <property type="project" value="TreeGrafter"/>
</dbReference>
<dbReference type="PANTHER" id="PTHR42693:SF11">
    <property type="entry name" value="ARYLSULFATASE A"/>
    <property type="match status" value="1"/>
</dbReference>
<dbReference type="STRING" id="6832.A0A553NXC8"/>
<dbReference type="InterPro" id="IPR050738">
    <property type="entry name" value="Sulfatase"/>
</dbReference>
<dbReference type="Gene3D" id="3.30.1120.10">
    <property type="match status" value="1"/>
</dbReference>
<evidence type="ECO:0000313" key="6">
    <source>
        <dbReference type="EMBL" id="TRY70082.1"/>
    </source>
</evidence>
<dbReference type="OMA" id="FFGTACC"/>
<evidence type="ECO:0000259" key="5">
    <source>
        <dbReference type="Pfam" id="PF00884"/>
    </source>
</evidence>
<feature type="domain" description="Sulfatase N-terminal" evidence="5">
    <location>
        <begin position="136"/>
        <end position="283"/>
    </location>
</feature>
<evidence type="ECO:0000256" key="2">
    <source>
        <dbReference type="ARBA" id="ARBA00008779"/>
    </source>
</evidence>
<sequence length="459" mass="51667">METFWTLKLFFVFVLGPAICETRPNFLLILADDLGYGDLETNGHPTSAAPSLKKLHSESLVFSNFYSASAVCSPSRMLRQGDFLRFSILDITRAFQLFVMIMPEPCFGQCNNGDVSCPLYSNTTIVEQPTSLPDLTQKYTHKAILEIERFSKSEDPFFMYLAYHETHHPQFAGDFRNASSRGSFGDALMEMDHSIGKIISALKKKNLLNNTLIFFTSDNGPSLMRHERGGSAGLFRCGKDTTWEGGLRVPAFLYYPVHVQPGITHELASTLDVTPTILALANVTSRTDVSHGFDLSPLFLNHSQEVRQSLAMFSTEPKKAFEPYAIRYKHFKSHFYTRGSSLSDDLNFDHACRSSSRQEKHDQALIFDLSVDPSERYDLRSPEARKLRGQMEQLRQEYRANVTWAPSEMAKGQNRHLSPCCSRPATCEPFPDCCDCDEEGSFSSPNDRLPEISVISVGP</sequence>
<dbReference type="AlphaFoldDB" id="A0A553NXC8"/>
<evidence type="ECO:0000256" key="1">
    <source>
        <dbReference type="ARBA" id="ARBA00001913"/>
    </source>
</evidence>
<keyword evidence="4" id="KW-0732">Signal</keyword>
<dbReference type="EMBL" id="VCGU01000009">
    <property type="protein sequence ID" value="TRY70082.1"/>
    <property type="molecule type" value="Genomic_DNA"/>
</dbReference>
<dbReference type="InterPro" id="IPR000917">
    <property type="entry name" value="Sulfatase_N"/>
</dbReference>
<evidence type="ECO:0000256" key="4">
    <source>
        <dbReference type="SAM" id="SignalP"/>
    </source>
</evidence>
<gene>
    <name evidence="6" type="ORF">TCAL_16371</name>
</gene>
<organism evidence="6 7">
    <name type="scientific">Tigriopus californicus</name>
    <name type="common">Marine copepod</name>
    <dbReference type="NCBI Taxonomy" id="6832"/>
    <lineage>
        <taxon>Eukaryota</taxon>
        <taxon>Metazoa</taxon>
        <taxon>Ecdysozoa</taxon>
        <taxon>Arthropoda</taxon>
        <taxon>Crustacea</taxon>
        <taxon>Multicrustacea</taxon>
        <taxon>Hexanauplia</taxon>
        <taxon>Copepoda</taxon>
        <taxon>Harpacticoida</taxon>
        <taxon>Harpacticidae</taxon>
        <taxon>Tigriopus</taxon>
    </lineage>
</organism>
<dbReference type="PANTHER" id="PTHR42693">
    <property type="entry name" value="ARYLSULFATASE FAMILY MEMBER"/>
    <property type="match status" value="1"/>
</dbReference>
<dbReference type="InterPro" id="IPR017850">
    <property type="entry name" value="Alkaline_phosphatase_core_sf"/>
</dbReference>
<dbReference type="Pfam" id="PF14707">
    <property type="entry name" value="Sulfatase_C"/>
    <property type="match status" value="1"/>
</dbReference>
<evidence type="ECO:0000256" key="3">
    <source>
        <dbReference type="SAM" id="MobiDB-lite"/>
    </source>
</evidence>
<dbReference type="Proteomes" id="UP000318571">
    <property type="component" value="Chromosome 9"/>
</dbReference>